<feature type="compositionally biased region" description="Polar residues" evidence="5">
    <location>
        <begin position="155"/>
        <end position="168"/>
    </location>
</feature>
<protein>
    <submittedName>
        <fullName evidence="7">TATA element modulatory factor 1 TATA binding-domain-containing protein</fullName>
    </submittedName>
</protein>
<feature type="region of interest" description="Disordered" evidence="5">
    <location>
        <begin position="20"/>
        <end position="57"/>
    </location>
</feature>
<keyword evidence="2" id="KW-0333">Golgi apparatus</keyword>
<evidence type="ECO:0000256" key="4">
    <source>
        <dbReference type="SAM" id="Coils"/>
    </source>
</evidence>
<dbReference type="InterPro" id="IPR022091">
    <property type="entry name" value="TMF_TATA-bd"/>
</dbReference>
<feature type="region of interest" description="Disordered" evidence="5">
    <location>
        <begin position="572"/>
        <end position="658"/>
    </location>
</feature>
<evidence type="ECO:0000259" key="6">
    <source>
        <dbReference type="Pfam" id="PF12325"/>
    </source>
</evidence>
<evidence type="ECO:0000256" key="3">
    <source>
        <dbReference type="ARBA" id="ARBA00023054"/>
    </source>
</evidence>
<dbReference type="Proteomes" id="UP000193685">
    <property type="component" value="Unassembled WGS sequence"/>
</dbReference>
<dbReference type="RefSeq" id="XP_040722308.1">
    <property type="nucleotide sequence ID" value="XM_040872285.1"/>
</dbReference>
<dbReference type="GO" id="GO:0005794">
    <property type="term" value="C:Golgi apparatus"/>
    <property type="evidence" value="ECO:0007669"/>
    <property type="project" value="UniProtKB-SubCell"/>
</dbReference>
<evidence type="ECO:0000313" key="7">
    <source>
        <dbReference type="EMBL" id="ORY75435.1"/>
    </source>
</evidence>
<dbReference type="AlphaFoldDB" id="A0A1Y2EX95"/>
<proteinExistence type="predicted"/>
<dbReference type="EMBL" id="MCFI01000026">
    <property type="protein sequence ID" value="ORY75435.1"/>
    <property type="molecule type" value="Genomic_DNA"/>
</dbReference>
<feature type="coiled-coil region" evidence="4">
    <location>
        <begin position="247"/>
        <end position="281"/>
    </location>
</feature>
<feature type="coiled-coil region" evidence="4">
    <location>
        <begin position="459"/>
        <end position="500"/>
    </location>
</feature>
<dbReference type="OMA" id="EEMHGYI"/>
<feature type="coiled-coil region" evidence="4">
    <location>
        <begin position="695"/>
        <end position="729"/>
    </location>
</feature>
<reference evidence="7 8" key="1">
    <citation type="submission" date="2016-07" db="EMBL/GenBank/DDBJ databases">
        <title>Pervasive Adenine N6-methylation of Active Genes in Fungi.</title>
        <authorList>
            <consortium name="DOE Joint Genome Institute"/>
            <person name="Mondo S.J."/>
            <person name="Dannebaum R.O."/>
            <person name="Kuo R.C."/>
            <person name="Labutti K."/>
            <person name="Haridas S."/>
            <person name="Kuo A."/>
            <person name="Salamov A."/>
            <person name="Ahrendt S.R."/>
            <person name="Lipzen A."/>
            <person name="Sullivan W."/>
            <person name="Andreopoulos W.B."/>
            <person name="Clum A."/>
            <person name="Lindquist E."/>
            <person name="Daum C."/>
            <person name="Ramamoorthy G.K."/>
            <person name="Gryganskyi A."/>
            <person name="Culley D."/>
            <person name="Magnuson J.K."/>
            <person name="James T.Y."/>
            <person name="O'Malley M.A."/>
            <person name="Stajich J.E."/>
            <person name="Spatafora J.W."/>
            <person name="Visel A."/>
            <person name="Grigoriev I.V."/>
        </authorList>
    </citation>
    <scope>NUCLEOTIDE SEQUENCE [LARGE SCALE GENOMIC DNA]</scope>
    <source>
        <strain evidence="7 8">12-1054</strain>
    </source>
</reference>
<organism evidence="7 8">
    <name type="scientific">Protomyces lactucae-debilis</name>
    <dbReference type="NCBI Taxonomy" id="2754530"/>
    <lineage>
        <taxon>Eukaryota</taxon>
        <taxon>Fungi</taxon>
        <taxon>Dikarya</taxon>
        <taxon>Ascomycota</taxon>
        <taxon>Taphrinomycotina</taxon>
        <taxon>Taphrinomycetes</taxon>
        <taxon>Taphrinales</taxon>
        <taxon>Protomycetaceae</taxon>
        <taxon>Protomyces</taxon>
    </lineage>
</organism>
<evidence type="ECO:0000256" key="1">
    <source>
        <dbReference type="ARBA" id="ARBA00004555"/>
    </source>
</evidence>
<feature type="coiled-coil region" evidence="4">
    <location>
        <begin position="754"/>
        <end position="788"/>
    </location>
</feature>
<dbReference type="OrthoDB" id="74178at2759"/>
<evidence type="ECO:0000256" key="5">
    <source>
        <dbReference type="SAM" id="MobiDB-lite"/>
    </source>
</evidence>
<dbReference type="PANTHER" id="PTHR46515:SF1">
    <property type="entry name" value="TATA ELEMENT MODULATORY FACTOR"/>
    <property type="match status" value="1"/>
</dbReference>
<evidence type="ECO:0000313" key="8">
    <source>
        <dbReference type="Proteomes" id="UP000193685"/>
    </source>
</evidence>
<feature type="coiled-coil region" evidence="4">
    <location>
        <begin position="344"/>
        <end position="403"/>
    </location>
</feature>
<evidence type="ECO:0000256" key="2">
    <source>
        <dbReference type="ARBA" id="ARBA00023034"/>
    </source>
</evidence>
<comment type="subcellular location">
    <subcellularLocation>
        <location evidence="1">Golgi apparatus</location>
    </subcellularLocation>
</comment>
<dbReference type="STRING" id="56484.A0A1Y2EX95"/>
<dbReference type="GO" id="GO:0005783">
    <property type="term" value="C:endoplasmic reticulum"/>
    <property type="evidence" value="ECO:0007669"/>
    <property type="project" value="TreeGrafter"/>
</dbReference>
<dbReference type="Pfam" id="PF12325">
    <property type="entry name" value="TMF_TATA_bd"/>
    <property type="match status" value="1"/>
</dbReference>
<feature type="domain" description="TATA element modulatory factor 1 TATA binding" evidence="6">
    <location>
        <begin position="677"/>
        <end position="787"/>
    </location>
</feature>
<keyword evidence="3 4" id="KW-0175">Coiled coil</keyword>
<dbReference type="InterPro" id="IPR022092">
    <property type="entry name" value="TMF_DNA-bd"/>
</dbReference>
<name>A0A1Y2EX95_PROLT</name>
<dbReference type="InterPro" id="IPR052602">
    <property type="entry name" value="Growth_transcription_reg"/>
</dbReference>
<feature type="region of interest" description="Disordered" evidence="5">
    <location>
        <begin position="130"/>
        <end position="168"/>
    </location>
</feature>
<keyword evidence="8" id="KW-1185">Reference proteome</keyword>
<dbReference type="GeneID" id="63788884"/>
<gene>
    <name evidence="7" type="ORF">BCR37DRAFT_415728</name>
</gene>
<dbReference type="Pfam" id="PF12329">
    <property type="entry name" value="TMF_DNA_bd"/>
    <property type="match status" value="1"/>
</dbReference>
<dbReference type="PANTHER" id="PTHR46515">
    <property type="entry name" value="TATA ELEMENT MODULATORY FACTOR TMF1"/>
    <property type="match status" value="1"/>
</dbReference>
<sequence>MSGWNFLNKAETFLDRVLDDQKENKEGGPAAVQSPGNTIHVIAPASPAAGKGESAGGRLSLQERLARAAASSKTGSPVPIATPVAQQPALVAAAEIVVPAKQEEVALTENQQSPIFPTNRPDTVDAAPQTAAMHAEPRTSLQSTRDAPLSVRASLESTRPSTDLGTSSLSMAELQANEARRVQEVTQAAERISALEAKLRYYTAEELQTSRSVLSAGDTSAMQRKLAEREEKIALLVQEGDLLAKREGQHQETIRKLRARMQELEKLIAVSLKAVEKAEGDVAKWKQEHKTIGEVSKRQADKIRQLSALETEADALRKLKTAHVSQIGELKRQLADEHALNVANASLAQQLQAEKSKTDALQKRVGVLLTEAKEQADEQDAELAALQAKYDRLDERIKQVESERKSEVFRLESQVESLLAQVEESSAGVAEHAQTKLLRQMENLQTQHSIAVQNWSRIEESLLARVAAAEGERDRLEEAEAALKTRLREQASRMKQIEEDASTVQGQLKRAGAAQEEWKERTMQLQAKLDDVVQTLETERSRSRKAQVDVEAQIETRVQERLESERSAYESSMAAYLPPQSNGQRSPELTMRGFTESPGSLQLRTATRPGLGSARRSSSQVLTPVPKRRMSQNQLGDMDGMRSPPSQQDEHGPLHSESTTTLLTLSEAPASRALSIATSTAGPGLGMMERISANARKLEMDLSMCREDLARMTQQRDEARQACVDLDAAATERGALQEALQRVGTEHAALTTKFEATLELLGEQTEENEQLREDIADMKQAYRDTLEKQFGQ</sequence>
<accession>A0A1Y2EX95</accession>
<comment type="caution">
    <text evidence="7">The sequence shown here is derived from an EMBL/GenBank/DDBJ whole genome shotgun (WGS) entry which is preliminary data.</text>
</comment>